<dbReference type="InParanoid" id="A7RYV3"/>
<dbReference type="CDD" id="cd06532">
    <property type="entry name" value="Glyco_transf_25"/>
    <property type="match status" value="1"/>
</dbReference>
<dbReference type="PhylomeDB" id="A7RYV3"/>
<keyword evidence="3" id="KW-0808">Transferase</keyword>
<dbReference type="SUPFAM" id="SSF53448">
    <property type="entry name" value="Nucleotide-diphospho-sugar transferases"/>
    <property type="match status" value="1"/>
</dbReference>
<keyword evidence="4" id="KW-0732">Signal</keyword>
<name>A7RYV3_NEMVE</name>
<comment type="similarity">
    <text evidence="1">Belongs to the glycosyltransferase 25 family.</text>
</comment>
<keyword evidence="7" id="KW-1185">Reference proteome</keyword>
<dbReference type="InterPro" id="IPR002654">
    <property type="entry name" value="Glyco_trans_25"/>
</dbReference>
<organism evidence="6 7">
    <name type="scientific">Nematostella vectensis</name>
    <name type="common">Starlet sea anemone</name>
    <dbReference type="NCBI Taxonomy" id="45351"/>
    <lineage>
        <taxon>Eukaryota</taxon>
        <taxon>Metazoa</taxon>
        <taxon>Cnidaria</taxon>
        <taxon>Anthozoa</taxon>
        <taxon>Hexacorallia</taxon>
        <taxon>Actiniaria</taxon>
        <taxon>Edwardsiidae</taxon>
        <taxon>Nematostella</taxon>
    </lineage>
</organism>
<evidence type="ECO:0000313" key="7">
    <source>
        <dbReference type="Proteomes" id="UP000001593"/>
    </source>
</evidence>
<evidence type="ECO:0000256" key="3">
    <source>
        <dbReference type="ARBA" id="ARBA00022679"/>
    </source>
</evidence>
<dbReference type="EMBL" id="DS469554">
    <property type="protein sequence ID" value="EDO43389.1"/>
    <property type="molecule type" value="Genomic_DNA"/>
</dbReference>
<evidence type="ECO:0000256" key="4">
    <source>
        <dbReference type="SAM" id="SignalP"/>
    </source>
</evidence>
<dbReference type="InterPro" id="IPR050757">
    <property type="entry name" value="Collagen_mod_GT25"/>
</dbReference>
<dbReference type="PANTHER" id="PTHR10730">
    <property type="entry name" value="PROCOLLAGEN-LYSINE,2-OXOGLUTARATE 5-DIOXYGENASE/GLYCOSYLTRANSFERASE 25 FAMILY MEMBER"/>
    <property type="match status" value="1"/>
</dbReference>
<reference evidence="6 7" key="1">
    <citation type="journal article" date="2007" name="Science">
        <title>Sea anemone genome reveals ancestral eumetazoan gene repertoire and genomic organization.</title>
        <authorList>
            <person name="Putnam N.H."/>
            <person name="Srivastava M."/>
            <person name="Hellsten U."/>
            <person name="Dirks B."/>
            <person name="Chapman J."/>
            <person name="Salamov A."/>
            <person name="Terry A."/>
            <person name="Shapiro H."/>
            <person name="Lindquist E."/>
            <person name="Kapitonov V.V."/>
            <person name="Jurka J."/>
            <person name="Genikhovich G."/>
            <person name="Grigoriev I.V."/>
            <person name="Lucas S.M."/>
            <person name="Steele R.E."/>
            <person name="Finnerty J.R."/>
            <person name="Technau U."/>
            <person name="Martindale M.Q."/>
            <person name="Rokhsar D.S."/>
        </authorList>
    </citation>
    <scope>NUCLEOTIDE SEQUENCE [LARGE SCALE GENOMIC DNA]</scope>
    <source>
        <strain evidence="7">CH2 X CH6</strain>
    </source>
</reference>
<dbReference type="GO" id="GO:0050211">
    <property type="term" value="F:procollagen galactosyltransferase activity"/>
    <property type="evidence" value="ECO:0000318"/>
    <property type="project" value="GO_Central"/>
</dbReference>
<dbReference type="Gene3D" id="3.90.550.10">
    <property type="entry name" value="Spore Coat Polysaccharide Biosynthesis Protein SpsA, Chain A"/>
    <property type="match status" value="1"/>
</dbReference>
<feature type="domain" description="Glycosyl transferase family 25" evidence="5">
    <location>
        <begin position="330"/>
        <end position="514"/>
    </location>
</feature>
<dbReference type="eggNOG" id="KOG4179">
    <property type="taxonomic scope" value="Eukaryota"/>
</dbReference>
<gene>
    <name evidence="6" type="ORF">NEMVEDRAFT_v1g229027</name>
</gene>
<dbReference type="HOGENOM" id="CLU_024037_2_0_1"/>
<dbReference type="PANTHER" id="PTHR10730:SF53">
    <property type="entry name" value="GLYCOSYLTRANSFERASE 25 FAMILY MEMBER"/>
    <property type="match status" value="1"/>
</dbReference>
<dbReference type="OMA" id="QRVYHYV"/>
<feature type="signal peptide" evidence="4">
    <location>
        <begin position="1"/>
        <end position="24"/>
    </location>
</feature>
<evidence type="ECO:0000256" key="1">
    <source>
        <dbReference type="ARBA" id="ARBA00006721"/>
    </source>
</evidence>
<dbReference type="STRING" id="45351.A7RYV3"/>
<dbReference type="Pfam" id="PF13704">
    <property type="entry name" value="Glyco_tranf_2_4"/>
    <property type="match status" value="1"/>
</dbReference>
<keyword evidence="2" id="KW-0328">Glycosyltransferase</keyword>
<evidence type="ECO:0000259" key="5">
    <source>
        <dbReference type="Pfam" id="PF01755"/>
    </source>
</evidence>
<evidence type="ECO:0000256" key="2">
    <source>
        <dbReference type="ARBA" id="ARBA00022676"/>
    </source>
</evidence>
<evidence type="ECO:0000313" key="6">
    <source>
        <dbReference type="EMBL" id="EDO43389.1"/>
    </source>
</evidence>
<accession>A7RYV3</accession>
<dbReference type="InterPro" id="IPR029044">
    <property type="entry name" value="Nucleotide-diphossugar_trans"/>
</dbReference>
<sequence length="589" mass="68341">MKPPSVILAFSLLILNLGTNFALAQDTSGESEFKYPTVLLSVIARNAAHLLPNWLGCIENLDYPKDRISIWITSDHNEDNTTELLKEWANNAKHLYHRVTMNFTGSPSNYGDVLEASDWTDERYAHVAYLRQLALDTARYWWADYLFVVDCDNFLFNPITLRQLMHEEKTVVSPMLEVFGNKSAYSNFWGGMDESGYYKRTDQYFTILNREKVGTFEVPMVHSTYLVDLRRRASSELRYYPPHPDYRGHHDDILVFAHSARMAGVKLHIINKHIYGHLILPFEARESLEDMRIQFLDGKLGYYVDHPEHLMPLSPHLTVPPVPADKLGFDEIYMINLKRRPLRRRRMMASLAELGIQAKPVDAVDGKALTDAEVKALGIKMLPGYYDPYGKRPLTMGEIGCFLSHYKIWKEMIEKGLERVLILEDDVRFEPDFRRKLLAMIADANQLESKYNWDMIYVGRRRMKTELIGHVEGSQYINWVNYTWWTLGYMIKLEGARKLVSAKPLTKMMAIDEFLPIMYDKHPNAEWSAHFSPRNLVAMTAEPLLLYPTHYIGDKGYFSDTETAAFVPEEIPTLTSWSLAKRQQLRFKQ</sequence>
<dbReference type="Proteomes" id="UP000001593">
    <property type="component" value="Unassembled WGS sequence"/>
</dbReference>
<dbReference type="Pfam" id="PF01755">
    <property type="entry name" value="Glyco_transf_25"/>
    <property type="match status" value="1"/>
</dbReference>
<protein>
    <recommendedName>
        <fullName evidence="5">Glycosyl transferase family 25 domain-containing protein</fullName>
    </recommendedName>
</protein>
<proteinExistence type="inferred from homology"/>
<feature type="chain" id="PRO_5002714619" description="Glycosyl transferase family 25 domain-containing protein" evidence="4">
    <location>
        <begin position="25"/>
        <end position="589"/>
    </location>
</feature>
<dbReference type="AlphaFoldDB" id="A7RYV3"/>